<dbReference type="FunFam" id="3.40.50.300:FF:000006">
    <property type="entry name" value="DNA-binding transcriptional regulator NtrC"/>
    <property type="match status" value="1"/>
</dbReference>
<evidence type="ECO:0000259" key="7">
    <source>
        <dbReference type="PROSITE" id="PS50045"/>
    </source>
</evidence>
<evidence type="ECO:0000259" key="8">
    <source>
        <dbReference type="PROSITE" id="PS50112"/>
    </source>
</evidence>
<dbReference type="SUPFAM" id="SSF46689">
    <property type="entry name" value="Homeodomain-like"/>
    <property type="match status" value="1"/>
</dbReference>
<organism evidence="9 10">
    <name type="scientific">Formimonas warabiya</name>
    <dbReference type="NCBI Taxonomy" id="1761012"/>
    <lineage>
        <taxon>Bacteria</taxon>
        <taxon>Bacillati</taxon>
        <taxon>Bacillota</taxon>
        <taxon>Clostridia</taxon>
        <taxon>Eubacteriales</taxon>
        <taxon>Peptococcaceae</taxon>
        <taxon>Candidatus Formimonas</taxon>
    </lineage>
</organism>
<evidence type="ECO:0000256" key="6">
    <source>
        <dbReference type="SAM" id="Coils"/>
    </source>
</evidence>
<name>A0A3G1KQU9_FORW1</name>
<dbReference type="InterPro" id="IPR025943">
    <property type="entry name" value="Sigma_54_int_dom_ATP-bd_2"/>
</dbReference>
<protein>
    <submittedName>
        <fullName evidence="9">Sigma-54-dependent Fis family transcriptional regulator</fullName>
    </submittedName>
</protein>
<dbReference type="InterPro" id="IPR002078">
    <property type="entry name" value="Sigma_54_int"/>
</dbReference>
<keyword evidence="5" id="KW-0804">Transcription</keyword>
<evidence type="ECO:0000256" key="4">
    <source>
        <dbReference type="ARBA" id="ARBA00023125"/>
    </source>
</evidence>
<dbReference type="Gene3D" id="3.40.50.300">
    <property type="entry name" value="P-loop containing nucleotide triphosphate hydrolases"/>
    <property type="match status" value="1"/>
</dbReference>
<keyword evidence="2" id="KW-0067">ATP-binding</keyword>
<dbReference type="PANTHER" id="PTHR32071">
    <property type="entry name" value="TRANSCRIPTIONAL REGULATORY PROTEIN"/>
    <property type="match status" value="1"/>
</dbReference>
<keyword evidence="6" id="KW-0175">Coiled coil</keyword>
<dbReference type="Pfam" id="PF25601">
    <property type="entry name" value="AAA_lid_14"/>
    <property type="match status" value="1"/>
</dbReference>
<dbReference type="SUPFAM" id="SSF52540">
    <property type="entry name" value="P-loop containing nucleoside triphosphate hydrolases"/>
    <property type="match status" value="1"/>
</dbReference>
<dbReference type="PRINTS" id="PR01590">
    <property type="entry name" value="HTHFIS"/>
</dbReference>
<keyword evidence="4" id="KW-0238">DNA-binding</keyword>
<dbReference type="KEGG" id="fwa:DCMF_08495"/>
<dbReference type="CDD" id="cd00009">
    <property type="entry name" value="AAA"/>
    <property type="match status" value="1"/>
</dbReference>
<feature type="coiled-coil region" evidence="6">
    <location>
        <begin position="2"/>
        <end position="29"/>
    </location>
</feature>
<accession>A0A3G1KQU9</accession>
<dbReference type="SMART" id="SM00382">
    <property type="entry name" value="AAA"/>
    <property type="match status" value="1"/>
</dbReference>
<dbReference type="PROSITE" id="PS50112">
    <property type="entry name" value="PAS"/>
    <property type="match status" value="1"/>
</dbReference>
<dbReference type="GO" id="GO:0005524">
    <property type="term" value="F:ATP binding"/>
    <property type="evidence" value="ECO:0007669"/>
    <property type="project" value="UniProtKB-KW"/>
</dbReference>
<dbReference type="InterPro" id="IPR025944">
    <property type="entry name" value="Sigma_54_int_dom_CS"/>
</dbReference>
<dbReference type="InterPro" id="IPR000014">
    <property type="entry name" value="PAS"/>
</dbReference>
<dbReference type="PANTHER" id="PTHR32071:SF74">
    <property type="entry name" value="TRANSCRIPTIONAL ACTIVATOR ROCR"/>
    <property type="match status" value="1"/>
</dbReference>
<keyword evidence="10" id="KW-1185">Reference proteome</keyword>
<keyword evidence="1" id="KW-0547">Nucleotide-binding</keyword>
<dbReference type="Pfam" id="PF00158">
    <property type="entry name" value="Sigma54_activat"/>
    <property type="match status" value="1"/>
</dbReference>
<dbReference type="InterPro" id="IPR003593">
    <property type="entry name" value="AAA+_ATPase"/>
</dbReference>
<reference evidence="9 10" key="1">
    <citation type="submission" date="2016-10" db="EMBL/GenBank/DDBJ databases">
        <title>Complete Genome Sequence of Peptococcaceae strain DCMF.</title>
        <authorList>
            <person name="Edwards R.J."/>
            <person name="Holland S.I."/>
            <person name="Deshpande N.P."/>
            <person name="Wong Y.K."/>
            <person name="Ertan H."/>
            <person name="Manefield M."/>
            <person name="Russell T.L."/>
            <person name="Lee M.J."/>
        </authorList>
    </citation>
    <scope>NUCLEOTIDE SEQUENCE [LARGE SCALE GENOMIC DNA]</scope>
    <source>
        <strain evidence="9 10">DCMF</strain>
    </source>
</reference>
<dbReference type="PROSITE" id="PS00688">
    <property type="entry name" value="SIGMA54_INTERACT_3"/>
    <property type="match status" value="1"/>
</dbReference>
<dbReference type="PROSITE" id="PS00676">
    <property type="entry name" value="SIGMA54_INTERACT_2"/>
    <property type="match status" value="1"/>
</dbReference>
<dbReference type="Gene3D" id="1.10.8.60">
    <property type="match status" value="1"/>
</dbReference>
<evidence type="ECO:0000256" key="3">
    <source>
        <dbReference type="ARBA" id="ARBA00023015"/>
    </source>
</evidence>
<dbReference type="Gene3D" id="3.30.450.20">
    <property type="entry name" value="PAS domain"/>
    <property type="match status" value="1"/>
</dbReference>
<dbReference type="GO" id="GO:0006355">
    <property type="term" value="P:regulation of DNA-templated transcription"/>
    <property type="evidence" value="ECO:0007669"/>
    <property type="project" value="InterPro"/>
</dbReference>
<evidence type="ECO:0000313" key="9">
    <source>
        <dbReference type="EMBL" id="ATW24807.1"/>
    </source>
</evidence>
<dbReference type="OrthoDB" id="9803970at2"/>
<dbReference type="PROSITE" id="PS50045">
    <property type="entry name" value="SIGMA54_INTERACT_4"/>
    <property type="match status" value="1"/>
</dbReference>
<gene>
    <name evidence="9" type="ORF">DCMF_08495</name>
</gene>
<dbReference type="AlphaFoldDB" id="A0A3G1KQU9"/>
<dbReference type="NCBIfam" id="TIGR00229">
    <property type="entry name" value="sensory_box"/>
    <property type="match status" value="1"/>
</dbReference>
<dbReference type="Pfam" id="PF02954">
    <property type="entry name" value="HTH_8"/>
    <property type="match status" value="1"/>
</dbReference>
<evidence type="ECO:0000256" key="5">
    <source>
        <dbReference type="ARBA" id="ARBA00023163"/>
    </source>
</evidence>
<dbReference type="InterPro" id="IPR027417">
    <property type="entry name" value="P-loop_NTPase"/>
</dbReference>
<dbReference type="SUPFAM" id="SSF55785">
    <property type="entry name" value="PYP-like sensor domain (PAS domain)"/>
    <property type="match status" value="1"/>
</dbReference>
<proteinExistence type="predicted"/>
<feature type="domain" description="Sigma-54 factor interaction" evidence="7">
    <location>
        <begin position="168"/>
        <end position="396"/>
    </location>
</feature>
<dbReference type="InterPro" id="IPR002197">
    <property type="entry name" value="HTH_Fis"/>
</dbReference>
<sequence length="486" mass="55790">MVKMDQVRMNSLEQEKNALQKENQLLKSIIDHMHESVFCINEASEIILYNCETEKIEGMKREDVLGKKEDAVYPDYSWSRDVTKKILSTGRPLIEQPYRYKLPNGRTADIIFSTFPFYDQGQLAAIYTIARNLNQINDFITITMEMQKKLLREENNHQDRARYLLEDIIGDSESIQRTVFLARKVAGHDSPVLIVGETGTGKELFAHGIHNASCFSKGPFVPVNCAAIPDTLLESVLFGTVKGAFTGASDIPGLFEQAEGGTIFLDEINSMPLLLQAKLLRVLQDKVIRRIGSKGEIPVNCRIISATNMDPLDAVREPAIRWDLFYRLATVTMRIPPLRERKEDMKILTWHFIKKFNTKFGLFINIISEDLIYLFERYDWPGNIRELENIVESAMNVVEPDEKTLRLHHLPEYFQGRLLKSPSNFPSLAGKGTLRAMLMEFEKKLIEDTLQKNKGNITKTAEELGMLRQNLHYRMKRFGIQLKKIS</sequence>
<dbReference type="InterPro" id="IPR058031">
    <property type="entry name" value="AAA_lid_NorR"/>
</dbReference>
<evidence type="ECO:0000256" key="2">
    <source>
        <dbReference type="ARBA" id="ARBA00022840"/>
    </source>
</evidence>
<dbReference type="InterPro" id="IPR035965">
    <property type="entry name" value="PAS-like_dom_sf"/>
</dbReference>
<evidence type="ECO:0000256" key="1">
    <source>
        <dbReference type="ARBA" id="ARBA00022741"/>
    </source>
</evidence>
<feature type="domain" description="PAS" evidence="8">
    <location>
        <begin position="22"/>
        <end position="75"/>
    </location>
</feature>
<dbReference type="InterPro" id="IPR025662">
    <property type="entry name" value="Sigma_54_int_dom_ATP-bd_1"/>
</dbReference>
<dbReference type="PROSITE" id="PS00675">
    <property type="entry name" value="SIGMA54_INTERACT_1"/>
    <property type="match status" value="1"/>
</dbReference>
<dbReference type="GO" id="GO:0043565">
    <property type="term" value="F:sequence-specific DNA binding"/>
    <property type="evidence" value="ECO:0007669"/>
    <property type="project" value="InterPro"/>
</dbReference>
<dbReference type="RefSeq" id="WP_148134034.1">
    <property type="nucleotide sequence ID" value="NZ_CP017634.1"/>
</dbReference>
<keyword evidence="3" id="KW-0805">Transcription regulation</keyword>
<dbReference type="InterPro" id="IPR009057">
    <property type="entry name" value="Homeodomain-like_sf"/>
</dbReference>
<dbReference type="Gene3D" id="1.10.10.60">
    <property type="entry name" value="Homeodomain-like"/>
    <property type="match status" value="1"/>
</dbReference>
<dbReference type="Proteomes" id="UP000323521">
    <property type="component" value="Chromosome"/>
</dbReference>
<dbReference type="EMBL" id="CP017634">
    <property type="protein sequence ID" value="ATW24807.1"/>
    <property type="molecule type" value="Genomic_DNA"/>
</dbReference>
<evidence type="ECO:0000313" key="10">
    <source>
        <dbReference type="Proteomes" id="UP000323521"/>
    </source>
</evidence>